<keyword evidence="21" id="KW-1185">Reference proteome</keyword>
<dbReference type="PANTHER" id="PTHR21501">
    <property type="entry name" value="PROTEIN FAM-161"/>
    <property type="match status" value="1"/>
</dbReference>
<keyword evidence="8" id="KW-0970">Cilium biogenesis/degradation</keyword>
<dbReference type="InterPro" id="IPR051655">
    <property type="entry name" value="FAM161"/>
</dbReference>
<keyword evidence="13" id="KW-0206">Cytoskeleton</keyword>
<dbReference type="InterPro" id="IPR027413">
    <property type="entry name" value="GROEL-like_equatorial_sf"/>
</dbReference>
<name>A0A444U1A4_ACIRT</name>
<dbReference type="SUPFAM" id="SSF48592">
    <property type="entry name" value="GroEL equatorial domain-like"/>
    <property type="match status" value="1"/>
</dbReference>
<accession>A0A444U1A4</accession>
<evidence type="ECO:0000256" key="13">
    <source>
        <dbReference type="ARBA" id="ARBA00023212"/>
    </source>
</evidence>
<evidence type="ECO:0000256" key="10">
    <source>
        <dbReference type="ARBA" id="ARBA00023054"/>
    </source>
</evidence>
<evidence type="ECO:0000256" key="16">
    <source>
        <dbReference type="ARBA" id="ARBA00037165"/>
    </source>
</evidence>
<evidence type="ECO:0000256" key="6">
    <source>
        <dbReference type="ARBA" id="ARBA00022490"/>
    </source>
</evidence>
<evidence type="ECO:0000313" key="20">
    <source>
        <dbReference type="EMBL" id="RXM28930.1"/>
    </source>
</evidence>
<evidence type="ECO:0000256" key="3">
    <source>
        <dbReference type="ARBA" id="ARBA00006663"/>
    </source>
</evidence>
<dbReference type="EMBL" id="SCEB01215562">
    <property type="protein sequence ID" value="RXM28930.1"/>
    <property type="molecule type" value="Genomic_DNA"/>
</dbReference>
<comment type="function">
    <text evidence="16">Involved in ciliogenesis.</text>
</comment>
<comment type="similarity">
    <text evidence="4">Belongs to the TCP-1 chaperonin family.</text>
</comment>
<dbReference type="AlphaFoldDB" id="A0A444U1A4"/>
<evidence type="ECO:0000256" key="9">
    <source>
        <dbReference type="ARBA" id="ARBA00022840"/>
    </source>
</evidence>
<keyword evidence="6" id="KW-0963">Cytoplasm</keyword>
<feature type="coiled-coil region" evidence="18">
    <location>
        <begin position="811"/>
        <end position="841"/>
    </location>
</feature>
<feature type="compositionally biased region" description="Acidic residues" evidence="19">
    <location>
        <begin position="994"/>
        <end position="1021"/>
    </location>
</feature>
<proteinExistence type="inferred from homology"/>
<dbReference type="GO" id="GO:0044782">
    <property type="term" value="P:cilium organization"/>
    <property type="evidence" value="ECO:0007669"/>
    <property type="project" value="TreeGrafter"/>
</dbReference>
<evidence type="ECO:0000256" key="1">
    <source>
        <dbReference type="ARBA" id="ARBA00004114"/>
    </source>
</evidence>
<evidence type="ECO:0000256" key="11">
    <source>
        <dbReference type="ARBA" id="ARBA00023069"/>
    </source>
</evidence>
<dbReference type="Gene3D" id="3.50.7.10">
    <property type="entry name" value="GroEL"/>
    <property type="match status" value="1"/>
</dbReference>
<evidence type="ECO:0000256" key="2">
    <source>
        <dbReference type="ARBA" id="ARBA00004120"/>
    </source>
</evidence>
<evidence type="ECO:0000256" key="14">
    <source>
        <dbReference type="ARBA" id="ARBA00023273"/>
    </source>
</evidence>
<dbReference type="InterPro" id="IPR027409">
    <property type="entry name" value="GroEL-like_apical_dom_sf"/>
</dbReference>
<evidence type="ECO:0000256" key="15">
    <source>
        <dbReference type="ARBA" id="ARBA00030347"/>
    </source>
</evidence>
<dbReference type="FunFam" id="3.50.7.10:FF:000010">
    <property type="entry name" value="T-complex protein 1 subunit delta"/>
    <property type="match status" value="1"/>
</dbReference>
<dbReference type="PANTHER" id="PTHR21501:SF3">
    <property type="entry name" value="PROTEIN FAM161A"/>
    <property type="match status" value="1"/>
</dbReference>
<evidence type="ECO:0000256" key="17">
    <source>
        <dbReference type="ARBA" id="ARBA00039949"/>
    </source>
</evidence>
<evidence type="ECO:0000313" key="21">
    <source>
        <dbReference type="Proteomes" id="UP000289886"/>
    </source>
</evidence>
<dbReference type="Proteomes" id="UP000289886">
    <property type="component" value="Unassembled WGS sequence"/>
</dbReference>
<keyword evidence="11" id="KW-0969">Cilium</keyword>
<evidence type="ECO:0000256" key="7">
    <source>
        <dbReference type="ARBA" id="ARBA00022741"/>
    </source>
</evidence>
<evidence type="ECO:0000256" key="8">
    <source>
        <dbReference type="ARBA" id="ARBA00022794"/>
    </source>
</evidence>
<feature type="compositionally biased region" description="Acidic residues" evidence="19">
    <location>
        <begin position="965"/>
        <end position="983"/>
    </location>
</feature>
<keyword evidence="9" id="KW-0067">ATP-binding</keyword>
<feature type="compositionally biased region" description="Basic and acidic residues" evidence="19">
    <location>
        <begin position="984"/>
        <end position="993"/>
    </location>
</feature>
<feature type="region of interest" description="Disordered" evidence="19">
    <location>
        <begin position="947"/>
        <end position="1021"/>
    </location>
</feature>
<dbReference type="GO" id="GO:0005524">
    <property type="term" value="F:ATP binding"/>
    <property type="evidence" value="ECO:0007669"/>
    <property type="project" value="UniProtKB-KW"/>
</dbReference>
<comment type="similarity">
    <text evidence="3">Belongs to the FAM161 family.</text>
</comment>
<protein>
    <recommendedName>
        <fullName evidence="17">Protein FAM161A</fullName>
    </recommendedName>
    <alternativeName>
        <fullName evidence="15">CCT-delta</fullName>
    </alternativeName>
    <alternativeName>
        <fullName evidence="5">T-complex protein 1 subunit delta</fullName>
    </alternativeName>
</protein>
<comment type="subcellular location">
    <subcellularLocation>
        <location evidence="2">Cytoplasm</location>
        <location evidence="2">Cytoskeleton</location>
        <location evidence="2">Cilium basal body</location>
    </subcellularLocation>
    <subcellularLocation>
        <location evidence="1">Cytoplasm</location>
        <location evidence="1">Cytoskeleton</location>
        <location evidence="1">Microtubule organizing center</location>
        <location evidence="1">Centrosome</location>
        <location evidence="1">Centriole</location>
    </subcellularLocation>
</comment>
<evidence type="ECO:0000256" key="4">
    <source>
        <dbReference type="ARBA" id="ARBA00008020"/>
    </source>
</evidence>
<evidence type="ECO:0000256" key="5">
    <source>
        <dbReference type="ARBA" id="ARBA00016107"/>
    </source>
</evidence>
<dbReference type="Pfam" id="PF00118">
    <property type="entry name" value="Cpn60_TCP1"/>
    <property type="match status" value="2"/>
</dbReference>
<evidence type="ECO:0000256" key="18">
    <source>
        <dbReference type="SAM" id="Coils"/>
    </source>
</evidence>
<keyword evidence="10 18" id="KW-0175">Coiled coil</keyword>
<dbReference type="GO" id="GO:0005832">
    <property type="term" value="C:chaperonin-containing T-complex"/>
    <property type="evidence" value="ECO:0007669"/>
    <property type="project" value="UniProtKB-ARBA"/>
</dbReference>
<dbReference type="InterPro" id="IPR002423">
    <property type="entry name" value="Cpn60/GroEL/TCP-1"/>
</dbReference>
<dbReference type="SUPFAM" id="SSF52029">
    <property type="entry name" value="GroEL apical domain-like"/>
    <property type="match status" value="1"/>
</dbReference>
<keyword evidence="14" id="KW-0966">Cell projection</keyword>
<sequence length="1021" mass="118005">MVDGLVLTQKVANSGVSRVEKAKIGLIQFCLSAPKTDMDNQIVVSDYAQMDRVLREERAYILNLVKQIKKAGCNVLLIQKSILRDALSDLALHFLNKMKIMVIKDIEREDIEFICKTIGNKPVAHIDQFTADMLGSAELAEEVSLDGSGKLVKCVKYTGNCSEKKILNDTSNVQVPPFAKHQFFSPSTRALIAGGGAPEIELALRLAEYARTLSGMEAYCVRAFGDALEVIPSTLAENAGLNPISTVTELRNRHAQGEKTAGINVRKGGISNILEELVVQPLLVSISALTLSTETVRSILKIDDVANVLVTSCLKTPVNPYTKIPAAQYEREKATRSCQQTETNSQDKRRYNRYYEKENESECDSDTEEMESSFLLNDYRVLGNQLDFKEFVFSNKEYYRKLEELKNAHLDTMAQLERMYQNKMKLKGVVPPDNEYDKTELHCRSQWMKTPNTPTAFSASELNYNVCSSLSDASNEFQADNETETKEKGIILSPREHIQSMWDGFSIVDYDCSEKCQLLFSPKIQKSKRKPKDWSPKITVPEPFHMTVREAEKKKKNFKSRSEIEMENCLLKKQLEELVESQKKFRANPVPAHVYLPLYEEIMERNDERRQFVKERTKELALASQKPFSFIEREEKRKERKKTQVKDLTPKRKKTTFKAKPVPKYINDPTINDRLKEEELYRKIKMQMRSQELLYSSSLPRSMLTCTASGKRKENTTDKDKETDFRPRINTEVPDFGAKYRRFHKQLLKKRDTKPMTVCEPFVLRTLQIPSHRDKILADIQADESRPFLWWSPQSSASVEALRTRLVFPTRKSLEQKKRIEEEEKKKREQQKQREKKLQRIVAKRAQANDPHQTLAQISKSKLRQFRKLEKQRKKEYLEEMREMQERVSERPLLLEQVTQRNAKKAAEKRFADTLKENGLSEDFVNSKVPMAQKLFDESVNGVYLTNEDQESLKMDPVERAESPADQEEYQDDYEDVDESESESVEKYDREREEVEDASAEDQYSEDKESDSEDQESLCDP</sequence>
<reference evidence="20 21" key="1">
    <citation type="submission" date="2019-01" db="EMBL/GenBank/DDBJ databases">
        <title>Draft Genome and Complete Hox-Cluster Characterization of the Sterlet Sturgeon (Acipenser ruthenus).</title>
        <authorList>
            <person name="Wei Q."/>
        </authorList>
    </citation>
    <scope>NUCLEOTIDE SEQUENCE [LARGE SCALE GENOMIC DNA]</scope>
    <source>
        <strain evidence="20">WHYD16114868_AA</strain>
        <tissue evidence="20">Blood</tissue>
    </source>
</reference>
<organism evidence="20 21">
    <name type="scientific">Acipenser ruthenus</name>
    <name type="common">Sterlet sturgeon</name>
    <dbReference type="NCBI Taxonomy" id="7906"/>
    <lineage>
        <taxon>Eukaryota</taxon>
        <taxon>Metazoa</taxon>
        <taxon>Chordata</taxon>
        <taxon>Craniata</taxon>
        <taxon>Vertebrata</taxon>
        <taxon>Euteleostomi</taxon>
        <taxon>Actinopterygii</taxon>
        <taxon>Chondrostei</taxon>
        <taxon>Acipenseriformes</taxon>
        <taxon>Acipenseridae</taxon>
        <taxon>Acipenser</taxon>
    </lineage>
</organism>
<keyword evidence="12" id="KW-0143">Chaperone</keyword>
<feature type="compositionally biased region" description="Basic and acidic residues" evidence="19">
    <location>
        <begin position="951"/>
        <end position="963"/>
    </location>
</feature>
<dbReference type="Pfam" id="PF10595">
    <property type="entry name" value="FAM161A_B"/>
    <property type="match status" value="1"/>
</dbReference>
<dbReference type="InterPro" id="IPR019579">
    <property type="entry name" value="FAM161A/B"/>
</dbReference>
<evidence type="ECO:0000256" key="12">
    <source>
        <dbReference type="ARBA" id="ARBA00023186"/>
    </source>
</evidence>
<comment type="caution">
    <text evidence="20">The sequence shown here is derived from an EMBL/GenBank/DDBJ whole genome shotgun (WGS) entry which is preliminary data.</text>
</comment>
<evidence type="ECO:0000256" key="19">
    <source>
        <dbReference type="SAM" id="MobiDB-lite"/>
    </source>
</evidence>
<keyword evidence="7" id="KW-0547">Nucleotide-binding</keyword>
<dbReference type="GO" id="GO:0005814">
    <property type="term" value="C:centriole"/>
    <property type="evidence" value="ECO:0007669"/>
    <property type="project" value="UniProtKB-SubCell"/>
</dbReference>
<dbReference type="GO" id="GO:0005929">
    <property type="term" value="C:cilium"/>
    <property type="evidence" value="ECO:0007669"/>
    <property type="project" value="TreeGrafter"/>
</dbReference>
<dbReference type="Gene3D" id="1.10.560.10">
    <property type="entry name" value="GroEL-like equatorial domain"/>
    <property type="match status" value="1"/>
</dbReference>
<gene>
    <name evidence="20" type="ORF">EOD39_2452</name>
</gene>